<evidence type="ECO:0000313" key="13">
    <source>
        <dbReference type="EMBL" id="MFC4349890.1"/>
    </source>
</evidence>
<dbReference type="Gene3D" id="3.30.450.20">
    <property type="entry name" value="PAS domain"/>
    <property type="match status" value="1"/>
</dbReference>
<evidence type="ECO:0000256" key="8">
    <source>
        <dbReference type="PROSITE-ProRule" id="PRU00284"/>
    </source>
</evidence>
<dbReference type="Gene3D" id="1.10.287.950">
    <property type="entry name" value="Methyl-accepting chemotaxis protein"/>
    <property type="match status" value="1"/>
</dbReference>
<evidence type="ECO:0000259" key="11">
    <source>
        <dbReference type="PROSITE" id="PS50111"/>
    </source>
</evidence>
<feature type="domain" description="HAMP" evidence="12">
    <location>
        <begin position="217"/>
        <end position="270"/>
    </location>
</feature>
<dbReference type="PROSITE" id="PS50885">
    <property type="entry name" value="HAMP"/>
    <property type="match status" value="1"/>
</dbReference>
<organism evidence="13 14">
    <name type="scientific">Kordiimonas lipolytica</name>
    <dbReference type="NCBI Taxonomy" id="1662421"/>
    <lineage>
        <taxon>Bacteria</taxon>
        <taxon>Pseudomonadati</taxon>
        <taxon>Pseudomonadota</taxon>
        <taxon>Alphaproteobacteria</taxon>
        <taxon>Kordiimonadales</taxon>
        <taxon>Kordiimonadaceae</taxon>
        <taxon>Kordiimonas</taxon>
    </lineage>
</organism>
<dbReference type="Pfam" id="PF00015">
    <property type="entry name" value="MCPsignal"/>
    <property type="match status" value="1"/>
</dbReference>
<dbReference type="EMBL" id="JBHSCR010000036">
    <property type="protein sequence ID" value="MFC4349890.1"/>
    <property type="molecule type" value="Genomic_DNA"/>
</dbReference>
<evidence type="ECO:0000256" key="4">
    <source>
        <dbReference type="ARBA" id="ARBA00022989"/>
    </source>
</evidence>
<dbReference type="PANTHER" id="PTHR32089">
    <property type="entry name" value="METHYL-ACCEPTING CHEMOTAXIS PROTEIN MCPB"/>
    <property type="match status" value="1"/>
</dbReference>
<protein>
    <submittedName>
        <fullName evidence="13">Methyl-accepting chemotaxis protein</fullName>
    </submittedName>
</protein>
<proteinExistence type="inferred from homology"/>
<sequence>MMKFLTFAQDLAIGKKIAAVMATMALGLLAIIWMALAMVHDQMQSDRITSLKWILETAHGVAAQLDVRVQAGEITQDEAIAELGRIATGMRYADGEYLFANNFANINVFHAARPSLVGGDQSQLKDANGFFFIQEMLRIAQTEGGGSVPYMWPKSGSDVPVQKLTYVKAFEPWKIYLGTGIYMDDFEADFAAFRLNMLMGASIVLLLSGVVTWWIGRNITRPTNRLTLATRALANGKLDTEVQDRARKDELGELANAVQVFKEMAIESEKLKLEAEKHLEKSESMREEQLRLQEEAEKAHRLAAERDEEAANRRRAAMLDLAGAFEGEVGTIVDDLQKVVEEMRVASRELTNNTETSSQECALVAGSAGEASANVQTVASAAEELTASIQEISRQLAESREGSSRAVDMINNTDEAVLSLAEQAEQINQIIKLITDIAEQTNLLALNATIEAARAGEAGRGFAVVATEVKALATQTGSAATEIGEQIISVQEKTEATVSSIRGVKQLIHDNDGVTSAIAAAVEQQGAATQEIVRNIQEAANGTADVSERIETVQSLANGVENSAQSARAISRKLGEVCETLNTSATNFLSTMRSE</sequence>
<evidence type="ECO:0000256" key="2">
    <source>
        <dbReference type="ARBA" id="ARBA00022475"/>
    </source>
</evidence>
<feature type="transmembrane region" description="Helical" evidence="10">
    <location>
        <begin position="17"/>
        <end position="39"/>
    </location>
</feature>
<feature type="domain" description="Methyl-accepting transducer" evidence="11">
    <location>
        <begin position="332"/>
        <end position="571"/>
    </location>
</feature>
<dbReference type="SUPFAM" id="SSF58104">
    <property type="entry name" value="Methyl-accepting chemotaxis protein (MCP) signaling domain"/>
    <property type="match status" value="1"/>
</dbReference>
<dbReference type="Proteomes" id="UP001595776">
    <property type="component" value="Unassembled WGS sequence"/>
</dbReference>
<dbReference type="InterPro" id="IPR004089">
    <property type="entry name" value="MCPsignal_dom"/>
</dbReference>
<evidence type="ECO:0000256" key="7">
    <source>
        <dbReference type="ARBA" id="ARBA00029447"/>
    </source>
</evidence>
<keyword evidence="2" id="KW-1003">Cell membrane</keyword>
<dbReference type="RefSeq" id="WP_068144337.1">
    <property type="nucleotide sequence ID" value="NZ_JBHSCR010000036.1"/>
</dbReference>
<feature type="transmembrane region" description="Helical" evidence="10">
    <location>
        <begin position="195"/>
        <end position="216"/>
    </location>
</feature>
<dbReference type="SMART" id="SM00304">
    <property type="entry name" value="HAMP"/>
    <property type="match status" value="1"/>
</dbReference>
<name>A0ABV8UGA4_9PROT</name>
<dbReference type="InterPro" id="IPR003660">
    <property type="entry name" value="HAMP_dom"/>
</dbReference>
<evidence type="ECO:0000256" key="10">
    <source>
        <dbReference type="SAM" id="Phobius"/>
    </source>
</evidence>
<keyword evidence="9" id="KW-0175">Coiled coil</keyword>
<feature type="coiled-coil region" evidence="9">
    <location>
        <begin position="268"/>
        <end position="353"/>
    </location>
</feature>
<dbReference type="Pfam" id="PF17200">
    <property type="entry name" value="sCache_2"/>
    <property type="match status" value="1"/>
</dbReference>
<accession>A0ABV8UGA4</accession>
<dbReference type="InterPro" id="IPR033480">
    <property type="entry name" value="sCache_2"/>
</dbReference>
<dbReference type="Gene3D" id="6.10.340.10">
    <property type="match status" value="1"/>
</dbReference>
<evidence type="ECO:0000256" key="1">
    <source>
        <dbReference type="ARBA" id="ARBA00004651"/>
    </source>
</evidence>
<comment type="similarity">
    <text evidence="7">Belongs to the methyl-accepting chemotaxis (MCP) protein family.</text>
</comment>
<keyword evidence="14" id="KW-1185">Reference proteome</keyword>
<dbReference type="SMART" id="SM01049">
    <property type="entry name" value="Cache_2"/>
    <property type="match status" value="1"/>
</dbReference>
<dbReference type="SMART" id="SM00283">
    <property type="entry name" value="MA"/>
    <property type="match status" value="1"/>
</dbReference>
<evidence type="ECO:0000259" key="12">
    <source>
        <dbReference type="PROSITE" id="PS50885"/>
    </source>
</evidence>
<comment type="subcellular location">
    <subcellularLocation>
        <location evidence="1">Cell membrane</location>
        <topology evidence="1">Multi-pass membrane protein</topology>
    </subcellularLocation>
</comment>
<dbReference type="PROSITE" id="PS50111">
    <property type="entry name" value="CHEMOTAXIS_TRANSDUC_2"/>
    <property type="match status" value="1"/>
</dbReference>
<comment type="caution">
    <text evidence="13">The sequence shown here is derived from an EMBL/GenBank/DDBJ whole genome shotgun (WGS) entry which is preliminary data.</text>
</comment>
<keyword evidence="5 10" id="KW-0472">Membrane</keyword>
<dbReference type="CDD" id="cd06225">
    <property type="entry name" value="HAMP"/>
    <property type="match status" value="1"/>
</dbReference>
<evidence type="ECO:0000256" key="6">
    <source>
        <dbReference type="ARBA" id="ARBA00023224"/>
    </source>
</evidence>
<keyword evidence="4 10" id="KW-1133">Transmembrane helix</keyword>
<evidence type="ECO:0000256" key="3">
    <source>
        <dbReference type="ARBA" id="ARBA00022692"/>
    </source>
</evidence>
<dbReference type="PANTHER" id="PTHR32089:SF112">
    <property type="entry name" value="LYSOZYME-LIKE PROTEIN-RELATED"/>
    <property type="match status" value="1"/>
</dbReference>
<gene>
    <name evidence="13" type="ORF">ACFO5Q_18720</name>
</gene>
<reference evidence="14" key="1">
    <citation type="journal article" date="2019" name="Int. J. Syst. Evol. Microbiol.">
        <title>The Global Catalogue of Microorganisms (GCM) 10K type strain sequencing project: providing services to taxonomists for standard genome sequencing and annotation.</title>
        <authorList>
            <consortium name="The Broad Institute Genomics Platform"/>
            <consortium name="The Broad Institute Genome Sequencing Center for Infectious Disease"/>
            <person name="Wu L."/>
            <person name="Ma J."/>
        </authorList>
    </citation>
    <scope>NUCLEOTIDE SEQUENCE [LARGE SCALE GENOMIC DNA]</scope>
    <source>
        <strain evidence="14">CGMCC 1.15304</strain>
    </source>
</reference>
<keyword evidence="6 8" id="KW-0807">Transducer</keyword>
<dbReference type="Pfam" id="PF00672">
    <property type="entry name" value="HAMP"/>
    <property type="match status" value="1"/>
</dbReference>
<evidence type="ECO:0000256" key="5">
    <source>
        <dbReference type="ARBA" id="ARBA00023136"/>
    </source>
</evidence>
<keyword evidence="3 10" id="KW-0812">Transmembrane</keyword>
<evidence type="ECO:0000313" key="14">
    <source>
        <dbReference type="Proteomes" id="UP001595776"/>
    </source>
</evidence>
<evidence type="ECO:0000256" key="9">
    <source>
        <dbReference type="SAM" id="Coils"/>
    </source>
</evidence>